<protein>
    <recommendedName>
        <fullName evidence="2">F-box domain-containing protein</fullName>
    </recommendedName>
</protein>
<accession>A0A9P4U8E5</accession>
<evidence type="ECO:0000256" key="1">
    <source>
        <dbReference type="SAM" id="MobiDB-lite"/>
    </source>
</evidence>
<dbReference type="EMBL" id="MU001506">
    <property type="protein sequence ID" value="KAF2441140.1"/>
    <property type="molecule type" value="Genomic_DNA"/>
</dbReference>
<feature type="compositionally biased region" description="Low complexity" evidence="1">
    <location>
        <begin position="104"/>
        <end position="124"/>
    </location>
</feature>
<feature type="compositionally biased region" description="Polar residues" evidence="1">
    <location>
        <begin position="23"/>
        <end position="35"/>
    </location>
</feature>
<dbReference type="SUPFAM" id="SSF81383">
    <property type="entry name" value="F-box domain"/>
    <property type="match status" value="1"/>
</dbReference>
<dbReference type="InterPro" id="IPR036047">
    <property type="entry name" value="F-box-like_dom_sf"/>
</dbReference>
<evidence type="ECO:0000313" key="4">
    <source>
        <dbReference type="Proteomes" id="UP000799764"/>
    </source>
</evidence>
<feature type="region of interest" description="Disordered" evidence="1">
    <location>
        <begin position="151"/>
        <end position="171"/>
    </location>
</feature>
<evidence type="ECO:0000259" key="2">
    <source>
        <dbReference type="PROSITE" id="PS50181"/>
    </source>
</evidence>
<feature type="region of interest" description="Disordered" evidence="1">
    <location>
        <begin position="100"/>
        <end position="124"/>
    </location>
</feature>
<feature type="compositionally biased region" description="Basic and acidic residues" evidence="1">
    <location>
        <begin position="1"/>
        <end position="11"/>
    </location>
</feature>
<proteinExistence type="predicted"/>
<feature type="compositionally biased region" description="Polar residues" evidence="1">
    <location>
        <begin position="51"/>
        <end position="61"/>
    </location>
</feature>
<comment type="caution">
    <text evidence="3">The sequence shown here is derived from an EMBL/GenBank/DDBJ whole genome shotgun (WGS) entry which is preliminary data.</text>
</comment>
<feature type="domain" description="F-box" evidence="2">
    <location>
        <begin position="283"/>
        <end position="329"/>
    </location>
</feature>
<feature type="region of interest" description="Disordered" evidence="1">
    <location>
        <begin position="1"/>
        <end position="80"/>
    </location>
</feature>
<dbReference type="Pfam" id="PF12937">
    <property type="entry name" value="F-box-like"/>
    <property type="match status" value="1"/>
</dbReference>
<evidence type="ECO:0000313" key="3">
    <source>
        <dbReference type="EMBL" id="KAF2441140.1"/>
    </source>
</evidence>
<keyword evidence="4" id="KW-1185">Reference proteome</keyword>
<dbReference type="PROSITE" id="PS50181">
    <property type="entry name" value="FBOX"/>
    <property type="match status" value="1"/>
</dbReference>
<name>A0A9P4U8E5_9PLEO</name>
<gene>
    <name evidence="3" type="ORF">P171DRAFT_457021</name>
</gene>
<sequence length="970" mass="107241">MDSKESRREAIDTECSPPEPETPASSHAEASSTPTKRSDVLRHVFPRSHVARNSSLTSGISSRMEKLSHRSSPALSLARHSKPRVAFHKALTSIFNTSPTAITAPIPHNPNSSASSSIRSRANSNSLHGSVPSLEFVSSGAFIFSGPSLRSQSGSFNNSTPRLPSLREDSEDFNMLRRANSDTFSSDDMVVERGILRTMSDVLYGFDTPSPIEELTSSSFEVLAEVHSLGDESFLAPIANQSLVISVLAVRVIPYLDRASLKALRSTCKAWRTAIDGNSPPPHTASHGLPNEILQNIYKYLGPRSFNAARHVCRRWMRASLDRKLLRTMLERGGWLDCTENLQSSPTITSEPWSLSRMLSRECSLSFEWTGSGVPTKNRQNSGVFAEVSHTDFTDLAGGHSGSEARGSGGLNFTTSICGQYLLVGRETIIYVYHIEGSSLVPATSIICPRRVLAMSMDVSSGRYAVAALLEGRMGMVCELRFRQGLSDDPPVEILVRRNNHAAGRQSRVAAYSDSQTTYIESIYVKSNHQATSLHAMHDQRTYAQNYINHTSNLNLQGPRHNISPTGVSDYEQASCTLPVEDGTSTFYRHLCSEDDPPRSISICPQRRCVAFGCAAGIELHWIDALSEQSLSRWFPLTAPSDYLHFLAPRPGFESAKKLRLISSAAHPNDKPGITGKFFFGHPNVSSFWGSFGFENHPRRLGSPNIDHYHAVPLSDGHHVLFIDSKTEKLFLGCDAPLGGPIKLLRKVMFLPLLAGNQAPRLYTAAFDMSFGARVVVVFGDTLVLYSIPPDVCKLSRTEQKADSWDVYTALPFANEGRTEDHWLNCEWLQLDWNRIRHKLTASIYRPDFRLISPVTSRVASPDFTTYGPERPVGFDGHCSQILRAPNRGSSTYSEQRLVKRLPRAMSLENDEWVDFLDVCGCDAWFEENGDVMMVGSSQPDDIVEMGGLLTSWIGAVGCARWRYRAGRGG</sequence>
<dbReference type="Gene3D" id="1.20.1280.50">
    <property type="match status" value="1"/>
</dbReference>
<feature type="compositionally biased region" description="Polar residues" evidence="1">
    <location>
        <begin position="151"/>
        <end position="162"/>
    </location>
</feature>
<dbReference type="AlphaFoldDB" id="A0A9P4U8E5"/>
<dbReference type="SMART" id="SM00256">
    <property type="entry name" value="FBOX"/>
    <property type="match status" value="2"/>
</dbReference>
<dbReference type="OrthoDB" id="1689567at2759"/>
<organism evidence="3 4">
    <name type="scientific">Karstenula rhodostoma CBS 690.94</name>
    <dbReference type="NCBI Taxonomy" id="1392251"/>
    <lineage>
        <taxon>Eukaryota</taxon>
        <taxon>Fungi</taxon>
        <taxon>Dikarya</taxon>
        <taxon>Ascomycota</taxon>
        <taxon>Pezizomycotina</taxon>
        <taxon>Dothideomycetes</taxon>
        <taxon>Pleosporomycetidae</taxon>
        <taxon>Pleosporales</taxon>
        <taxon>Massarineae</taxon>
        <taxon>Didymosphaeriaceae</taxon>
        <taxon>Karstenula</taxon>
    </lineage>
</organism>
<reference evidence="3" key="1">
    <citation type="journal article" date="2020" name="Stud. Mycol.">
        <title>101 Dothideomycetes genomes: a test case for predicting lifestyles and emergence of pathogens.</title>
        <authorList>
            <person name="Haridas S."/>
            <person name="Albert R."/>
            <person name="Binder M."/>
            <person name="Bloem J."/>
            <person name="Labutti K."/>
            <person name="Salamov A."/>
            <person name="Andreopoulos B."/>
            <person name="Baker S."/>
            <person name="Barry K."/>
            <person name="Bills G."/>
            <person name="Bluhm B."/>
            <person name="Cannon C."/>
            <person name="Castanera R."/>
            <person name="Culley D."/>
            <person name="Daum C."/>
            <person name="Ezra D."/>
            <person name="Gonzalez J."/>
            <person name="Henrissat B."/>
            <person name="Kuo A."/>
            <person name="Liang C."/>
            <person name="Lipzen A."/>
            <person name="Lutzoni F."/>
            <person name="Magnuson J."/>
            <person name="Mondo S."/>
            <person name="Nolan M."/>
            <person name="Ohm R."/>
            <person name="Pangilinan J."/>
            <person name="Park H.-J."/>
            <person name="Ramirez L."/>
            <person name="Alfaro M."/>
            <person name="Sun H."/>
            <person name="Tritt A."/>
            <person name="Yoshinaga Y."/>
            <person name="Zwiers L.-H."/>
            <person name="Turgeon B."/>
            <person name="Goodwin S."/>
            <person name="Spatafora J."/>
            <person name="Crous P."/>
            <person name="Grigoriev I."/>
        </authorList>
    </citation>
    <scope>NUCLEOTIDE SEQUENCE</scope>
    <source>
        <strain evidence="3">CBS 690.94</strain>
    </source>
</reference>
<dbReference type="InterPro" id="IPR001810">
    <property type="entry name" value="F-box_dom"/>
</dbReference>
<dbReference type="Proteomes" id="UP000799764">
    <property type="component" value="Unassembled WGS sequence"/>
</dbReference>